<evidence type="ECO:0000313" key="2">
    <source>
        <dbReference type="Proteomes" id="UP000792374"/>
    </source>
</evidence>
<accession>A0ABM9QKQ5</accession>
<name>A0ABM9QKQ5_9POXV</name>
<sequence length="201" mass="24581">MIIIKEKVFLIYNYILNFINEYIILPINKYILINKILQISKILSTNENITLYKKFYKLITNIYFKNIIKTYIKLHNNNSIYIHINCDDITKIICTIYNDYLNYDDIYYKKLDFICKHRLLPDLFNQLRILLNGNNITSILEYINNINQEFSTNIRKLIYSEDFYNFMNEITRIYKNENNSILELKKYITYNFITRIINIFY</sequence>
<dbReference type="Proteomes" id="UP000792374">
    <property type="component" value="Genome"/>
</dbReference>
<organism evidence="1 2">
    <name type="scientific">Choristoneura rosaceana entomopoxvirus 'L'</name>
    <dbReference type="NCBI Taxonomy" id="1293539"/>
    <lineage>
        <taxon>Viruses</taxon>
        <taxon>Varidnaviria</taxon>
        <taxon>Bamfordvirae</taxon>
        <taxon>Nucleocytoviricota</taxon>
        <taxon>Pokkesviricetes</taxon>
        <taxon>Chitovirales</taxon>
        <taxon>Poxviridae</taxon>
        <taxon>Entomopoxvirinae</taxon>
        <taxon>Betaentomopoxvirus</taxon>
        <taxon>Betaentomopoxvirus crosaceana</taxon>
        <taxon>Choristoneura rosaceana entomopoxvirus</taxon>
    </lineage>
</organism>
<proteinExistence type="predicted"/>
<dbReference type="GeneID" id="15613531"/>
<gene>
    <name evidence="1" type="ORF">CHREV_206</name>
</gene>
<reference evidence="1" key="1">
    <citation type="journal article" date="2013" name="J. Virol.">
        <title>New Insights into the Evolution of Entomopoxvirinae from the Complete Genome Sequences of Four Entomopoxviruses Infecting Adoxophyes honmai, Choristoneura biennis, Choristoneura rosaceana, and Mythimna separata.</title>
        <authorList>
            <person name="Theze J."/>
            <person name="Takatsuka J."/>
            <person name="Li Z."/>
            <person name="Gallais J."/>
            <person name="Doucet D."/>
            <person name="Arif B."/>
            <person name="Nakai M."/>
            <person name="Herniou E.A."/>
        </authorList>
    </citation>
    <scope>NUCLEOTIDE SEQUENCE</scope>
</reference>
<dbReference type="RefSeq" id="YP_008004610.1">
    <property type="nucleotide sequence ID" value="NC_021249.1"/>
</dbReference>
<evidence type="ECO:0000313" key="1">
    <source>
        <dbReference type="EMBL" id="CCU56108.1"/>
    </source>
</evidence>
<protein>
    <submittedName>
        <fullName evidence="1">Uncharacterized protein</fullName>
    </submittedName>
</protein>
<dbReference type="EMBL" id="HF679133">
    <property type="protein sequence ID" value="CCU56108.1"/>
    <property type="molecule type" value="Genomic_DNA"/>
</dbReference>
<keyword evidence="2" id="KW-1185">Reference proteome</keyword>